<dbReference type="AlphaFoldDB" id="H1YGS5"/>
<dbReference type="Pfam" id="PF14344">
    <property type="entry name" value="DUF4397"/>
    <property type="match status" value="1"/>
</dbReference>
<dbReference type="STRING" id="714943.Mucpa_2219"/>
<organism evidence="2 3">
    <name type="scientific">Mucilaginibacter paludis DSM 18603</name>
    <dbReference type="NCBI Taxonomy" id="714943"/>
    <lineage>
        <taxon>Bacteria</taxon>
        <taxon>Pseudomonadati</taxon>
        <taxon>Bacteroidota</taxon>
        <taxon>Sphingobacteriia</taxon>
        <taxon>Sphingobacteriales</taxon>
        <taxon>Sphingobacteriaceae</taxon>
        <taxon>Mucilaginibacter</taxon>
    </lineage>
</organism>
<name>H1YGS5_9SPHI</name>
<keyword evidence="3" id="KW-1185">Reference proteome</keyword>
<sequence length="269" mass="29169">MKRNSIIAMGICVLAIIALGCSKTLKDYGFTQKLDNTYAFLKINYESNYSNNRTVWFKINNQRVGGPITARSPFPGGGFNTGGTSTADVISVTPGSTKLSVVLLHKIDNGLDSLELYSTNFQLDAGKTYIAHITDTAANTKSVLTQENVALPDTNYARFHFLNLMPNVPAVDIYYGTVATTVADQKSDSLMVSNLGYLKNSGDIKFKINGANGIWKIRAAGAPRINNTIASYTSTSVPLSQRVFCGFALGYSGKTTTAQKPYISFLLVR</sequence>
<dbReference type="OrthoDB" id="659104at2"/>
<dbReference type="EMBL" id="CM001403">
    <property type="protein sequence ID" value="EHQ26354.1"/>
    <property type="molecule type" value="Genomic_DNA"/>
</dbReference>
<dbReference type="HOGENOM" id="CLU_1049078_0_0_10"/>
<feature type="domain" description="DUF4397" evidence="1">
    <location>
        <begin position="85"/>
        <end position="174"/>
    </location>
</feature>
<evidence type="ECO:0000313" key="2">
    <source>
        <dbReference type="EMBL" id="EHQ26354.1"/>
    </source>
</evidence>
<dbReference type="InterPro" id="IPR025510">
    <property type="entry name" value="DUF4397"/>
</dbReference>
<dbReference type="PROSITE" id="PS51257">
    <property type="entry name" value="PROKAR_LIPOPROTEIN"/>
    <property type="match status" value="1"/>
</dbReference>
<evidence type="ECO:0000313" key="3">
    <source>
        <dbReference type="Proteomes" id="UP000002774"/>
    </source>
</evidence>
<reference evidence="2" key="1">
    <citation type="submission" date="2011-09" db="EMBL/GenBank/DDBJ databases">
        <title>The permanent draft genome of Mucilaginibacter paludis DSM 18603.</title>
        <authorList>
            <consortium name="US DOE Joint Genome Institute (JGI-PGF)"/>
            <person name="Lucas S."/>
            <person name="Han J."/>
            <person name="Lapidus A."/>
            <person name="Bruce D."/>
            <person name="Goodwin L."/>
            <person name="Pitluck S."/>
            <person name="Peters L."/>
            <person name="Kyrpides N."/>
            <person name="Mavromatis K."/>
            <person name="Ivanova N."/>
            <person name="Mikhailova N."/>
            <person name="Held B."/>
            <person name="Detter J.C."/>
            <person name="Tapia R."/>
            <person name="Han C."/>
            <person name="Land M."/>
            <person name="Hauser L."/>
            <person name="Markowitz V."/>
            <person name="Cheng J.-F."/>
            <person name="Hugenholtz P."/>
            <person name="Woyke T."/>
            <person name="Wu D."/>
            <person name="Tindall B."/>
            <person name="Brambilla E."/>
            <person name="Klenk H.-P."/>
            <person name="Eisen J.A."/>
        </authorList>
    </citation>
    <scope>NUCLEOTIDE SEQUENCE [LARGE SCALE GENOMIC DNA]</scope>
    <source>
        <strain evidence="2">DSM 18603</strain>
    </source>
</reference>
<dbReference type="eggNOG" id="ENOG502ZSFU">
    <property type="taxonomic scope" value="Bacteria"/>
</dbReference>
<dbReference type="RefSeq" id="WP_008506417.1">
    <property type="nucleotide sequence ID" value="NZ_CM001403.1"/>
</dbReference>
<evidence type="ECO:0000259" key="1">
    <source>
        <dbReference type="Pfam" id="PF14344"/>
    </source>
</evidence>
<dbReference type="Proteomes" id="UP000002774">
    <property type="component" value="Chromosome"/>
</dbReference>
<gene>
    <name evidence="2" type="ORF">Mucpa_2219</name>
</gene>
<proteinExistence type="predicted"/>
<accession>H1YGS5</accession>
<protein>
    <recommendedName>
        <fullName evidence="1">DUF4397 domain-containing protein</fullName>
    </recommendedName>
</protein>